<dbReference type="PROSITE" id="PS50977">
    <property type="entry name" value="HTH_TETR_2"/>
    <property type="match status" value="1"/>
</dbReference>
<dbReference type="PRINTS" id="PR00455">
    <property type="entry name" value="HTHTETR"/>
</dbReference>
<dbReference type="InterPro" id="IPR001647">
    <property type="entry name" value="HTH_TetR"/>
</dbReference>
<dbReference type="EMBL" id="AZEE01000027">
    <property type="protein sequence ID" value="KRK98533.1"/>
    <property type="molecule type" value="Genomic_DNA"/>
</dbReference>
<sequence>MRKKDETKEPRILDATAEIILKEGAAAVSTVKVAKHVGISQSNVYLYFKDKDDLIMSVYRRELNKIDATGDLELATDQSIPVAKRVRGYIKAVYDFALANPDSLTLIQQVKFLLGQHDTNPFEDYPEHENVVISVLQEAIDAGVIKPVPVSLLMSMVFSVIHTHTLNLQKNRYASNDYDFETFYSLIWGGMKQE</sequence>
<dbReference type="AlphaFoldDB" id="A0A0R1LRT5"/>
<evidence type="ECO:0000313" key="4">
    <source>
        <dbReference type="EMBL" id="KRK98533.1"/>
    </source>
</evidence>
<evidence type="ECO:0000256" key="2">
    <source>
        <dbReference type="PROSITE-ProRule" id="PRU00335"/>
    </source>
</evidence>
<dbReference type="Pfam" id="PF00440">
    <property type="entry name" value="TetR_N"/>
    <property type="match status" value="1"/>
</dbReference>
<name>A0A0R1LRT5_9LACO</name>
<dbReference type="PANTHER" id="PTHR30328:SF54">
    <property type="entry name" value="HTH-TYPE TRANSCRIPTIONAL REPRESSOR SCO4008"/>
    <property type="match status" value="1"/>
</dbReference>
<dbReference type="Proteomes" id="UP000051160">
    <property type="component" value="Unassembled WGS sequence"/>
</dbReference>
<dbReference type="GO" id="GO:0003677">
    <property type="term" value="F:DNA binding"/>
    <property type="evidence" value="ECO:0007669"/>
    <property type="project" value="UniProtKB-UniRule"/>
</dbReference>
<keyword evidence="5" id="KW-1185">Reference proteome</keyword>
<organism evidence="4 5">
    <name type="scientific">Secundilactobacillus odoratitofui DSM 19909 = JCM 15043</name>
    <dbReference type="NCBI Taxonomy" id="1423776"/>
    <lineage>
        <taxon>Bacteria</taxon>
        <taxon>Bacillati</taxon>
        <taxon>Bacillota</taxon>
        <taxon>Bacilli</taxon>
        <taxon>Lactobacillales</taxon>
        <taxon>Lactobacillaceae</taxon>
        <taxon>Secundilactobacillus</taxon>
    </lineage>
</organism>
<evidence type="ECO:0000313" key="5">
    <source>
        <dbReference type="Proteomes" id="UP000051160"/>
    </source>
</evidence>
<gene>
    <name evidence="4" type="ORF">FD04_GL000265</name>
</gene>
<dbReference type="OrthoDB" id="9809994at2"/>
<evidence type="ECO:0000259" key="3">
    <source>
        <dbReference type="PROSITE" id="PS50977"/>
    </source>
</evidence>
<evidence type="ECO:0000256" key="1">
    <source>
        <dbReference type="ARBA" id="ARBA00023125"/>
    </source>
</evidence>
<feature type="domain" description="HTH tetR-type" evidence="3">
    <location>
        <begin position="6"/>
        <end position="66"/>
    </location>
</feature>
<dbReference type="PATRIC" id="fig|1423776.4.peg.267"/>
<dbReference type="Gene3D" id="1.10.357.10">
    <property type="entry name" value="Tetracycline Repressor, domain 2"/>
    <property type="match status" value="1"/>
</dbReference>
<keyword evidence="1 2" id="KW-0238">DNA-binding</keyword>
<accession>A0A0R1LRT5</accession>
<dbReference type="InterPro" id="IPR036271">
    <property type="entry name" value="Tet_transcr_reg_TetR-rel_C_sf"/>
</dbReference>
<reference evidence="4 5" key="1">
    <citation type="journal article" date="2015" name="Genome Announc.">
        <title>Expanding the biotechnology potential of lactobacilli through comparative genomics of 213 strains and associated genera.</title>
        <authorList>
            <person name="Sun Z."/>
            <person name="Harris H.M."/>
            <person name="McCann A."/>
            <person name="Guo C."/>
            <person name="Argimon S."/>
            <person name="Zhang W."/>
            <person name="Yang X."/>
            <person name="Jeffery I.B."/>
            <person name="Cooney J.C."/>
            <person name="Kagawa T.F."/>
            <person name="Liu W."/>
            <person name="Song Y."/>
            <person name="Salvetti E."/>
            <person name="Wrobel A."/>
            <person name="Rasinkangas P."/>
            <person name="Parkhill J."/>
            <person name="Rea M.C."/>
            <person name="O'Sullivan O."/>
            <person name="Ritari J."/>
            <person name="Douillard F.P."/>
            <person name="Paul Ross R."/>
            <person name="Yang R."/>
            <person name="Briner A.E."/>
            <person name="Felis G.E."/>
            <person name="de Vos W.M."/>
            <person name="Barrangou R."/>
            <person name="Klaenhammer T.R."/>
            <person name="Caufield P.W."/>
            <person name="Cui Y."/>
            <person name="Zhang H."/>
            <person name="O'Toole P.W."/>
        </authorList>
    </citation>
    <scope>NUCLEOTIDE SEQUENCE [LARGE SCALE GENOMIC DNA]</scope>
    <source>
        <strain evidence="4 5">DSM 19909</strain>
    </source>
</reference>
<comment type="caution">
    <text evidence="4">The sequence shown here is derived from an EMBL/GenBank/DDBJ whole genome shotgun (WGS) entry which is preliminary data.</text>
</comment>
<dbReference type="SUPFAM" id="SSF46689">
    <property type="entry name" value="Homeodomain-like"/>
    <property type="match status" value="1"/>
</dbReference>
<dbReference type="PANTHER" id="PTHR30328">
    <property type="entry name" value="TRANSCRIPTIONAL REPRESSOR"/>
    <property type="match status" value="1"/>
</dbReference>
<proteinExistence type="predicted"/>
<protein>
    <submittedName>
        <fullName evidence="4">Transcriptional regulator</fullName>
    </submittedName>
</protein>
<dbReference type="RefSeq" id="WP_056946894.1">
    <property type="nucleotide sequence ID" value="NZ_AZEE01000027.1"/>
</dbReference>
<dbReference type="InterPro" id="IPR009057">
    <property type="entry name" value="Homeodomain-like_sf"/>
</dbReference>
<dbReference type="STRING" id="1423776.FD04_GL000265"/>
<dbReference type="InterPro" id="IPR050109">
    <property type="entry name" value="HTH-type_TetR-like_transc_reg"/>
</dbReference>
<feature type="DNA-binding region" description="H-T-H motif" evidence="2">
    <location>
        <begin position="29"/>
        <end position="48"/>
    </location>
</feature>
<dbReference type="SUPFAM" id="SSF48498">
    <property type="entry name" value="Tetracyclin repressor-like, C-terminal domain"/>
    <property type="match status" value="1"/>
</dbReference>
<dbReference type="GO" id="GO:0006355">
    <property type="term" value="P:regulation of DNA-templated transcription"/>
    <property type="evidence" value="ECO:0007669"/>
    <property type="project" value="UniProtKB-ARBA"/>
</dbReference>